<keyword evidence="3" id="KW-1185">Reference proteome</keyword>
<dbReference type="SUPFAM" id="SSF54495">
    <property type="entry name" value="UBC-like"/>
    <property type="match status" value="1"/>
</dbReference>
<dbReference type="AlphaFoldDB" id="A0A7G2CBN8"/>
<dbReference type="InterPro" id="IPR016135">
    <property type="entry name" value="UBQ-conjugating_enzyme/RWD"/>
</dbReference>
<evidence type="ECO:0000313" key="2">
    <source>
        <dbReference type="EMBL" id="CAD2216344.1"/>
    </source>
</evidence>
<dbReference type="PROSITE" id="PS50127">
    <property type="entry name" value="UBC_2"/>
    <property type="match status" value="1"/>
</dbReference>
<sequence length="196" mass="22414">MEPPEFRVLSSFWHPNVYNKGEDNGKVCISILHPPGEDERNTLETAMMRWTPVQTMRSVFISILSLLSEPDPKDAGAPANVDALVMFRNNRAEYDKKCHELAAKSVTELPPDFEPVQMEEKNELQKKDDELHYEEDDDDFFESLKTKPVLQGKARYKDELNQIRATGMGAQFSDDAILDMLQETRGDIAVVIERLL</sequence>
<dbReference type="EMBL" id="LR877150">
    <property type="protein sequence ID" value="CAD2216344.1"/>
    <property type="molecule type" value="Genomic_DNA"/>
</dbReference>
<accession>A0A7G2CBN8</accession>
<dbReference type="InterPro" id="IPR050113">
    <property type="entry name" value="Ub_conjugating_enzyme"/>
</dbReference>
<dbReference type="PANTHER" id="PTHR24067">
    <property type="entry name" value="UBIQUITIN-CONJUGATING ENZYME E2"/>
    <property type="match status" value="1"/>
</dbReference>
<protein>
    <submittedName>
        <fullName evidence="2">Ubiquitin-conjugating enzyme, putative</fullName>
    </submittedName>
</protein>
<dbReference type="Gene3D" id="3.10.110.10">
    <property type="entry name" value="Ubiquitin Conjugating Enzyme"/>
    <property type="match status" value="1"/>
</dbReference>
<dbReference type="SMART" id="SM00212">
    <property type="entry name" value="UBCc"/>
    <property type="match status" value="1"/>
</dbReference>
<gene>
    <name evidence="2" type="ORF">ADEAN_000380600</name>
</gene>
<dbReference type="InterPro" id="IPR000608">
    <property type="entry name" value="UBC"/>
</dbReference>
<dbReference type="VEuPathDB" id="TriTrypDB:ADEAN_000380600"/>
<proteinExistence type="predicted"/>
<dbReference type="Pfam" id="PF00179">
    <property type="entry name" value="UQ_con"/>
    <property type="match status" value="1"/>
</dbReference>
<reference evidence="2 3" key="1">
    <citation type="submission" date="2020-08" db="EMBL/GenBank/DDBJ databases">
        <authorList>
            <person name="Newling K."/>
            <person name="Davey J."/>
            <person name="Forrester S."/>
        </authorList>
    </citation>
    <scope>NUCLEOTIDE SEQUENCE [LARGE SCALE GENOMIC DNA]</scope>
    <source>
        <strain evidence="3">Crithidia deanei Carvalho (ATCC PRA-265)</strain>
    </source>
</reference>
<dbReference type="OrthoDB" id="19692at2759"/>
<name>A0A7G2CBN8_9TRYP</name>
<dbReference type="Proteomes" id="UP000515908">
    <property type="component" value="Chromosome 06"/>
</dbReference>
<organism evidence="2 3">
    <name type="scientific">Angomonas deanei</name>
    <dbReference type="NCBI Taxonomy" id="59799"/>
    <lineage>
        <taxon>Eukaryota</taxon>
        <taxon>Discoba</taxon>
        <taxon>Euglenozoa</taxon>
        <taxon>Kinetoplastea</taxon>
        <taxon>Metakinetoplastina</taxon>
        <taxon>Trypanosomatida</taxon>
        <taxon>Trypanosomatidae</taxon>
        <taxon>Strigomonadinae</taxon>
        <taxon>Angomonas</taxon>
    </lineage>
</organism>
<feature type="domain" description="UBC core" evidence="1">
    <location>
        <begin position="1"/>
        <end position="107"/>
    </location>
</feature>
<evidence type="ECO:0000259" key="1">
    <source>
        <dbReference type="PROSITE" id="PS50127"/>
    </source>
</evidence>
<evidence type="ECO:0000313" key="3">
    <source>
        <dbReference type="Proteomes" id="UP000515908"/>
    </source>
</evidence>